<accession>A0AAN7W2H1</accession>
<evidence type="ECO:0000256" key="4">
    <source>
        <dbReference type="ARBA" id="ARBA00022695"/>
    </source>
</evidence>
<evidence type="ECO:0000256" key="2">
    <source>
        <dbReference type="ARBA" id="ARBA00022484"/>
    </source>
</evidence>
<dbReference type="EC" id="2.7.7.48" evidence="8"/>
<keyword evidence="4 8" id="KW-0548">Nucleotidyltransferase</keyword>
<evidence type="ECO:0000256" key="1">
    <source>
        <dbReference type="ARBA" id="ARBA00005762"/>
    </source>
</evidence>
<feature type="domain" description="RDRP core" evidence="10">
    <location>
        <begin position="492"/>
        <end position="1070"/>
    </location>
</feature>
<dbReference type="Proteomes" id="UP001310594">
    <property type="component" value="Unassembled WGS sequence"/>
</dbReference>
<dbReference type="GO" id="GO:0003723">
    <property type="term" value="F:RNA binding"/>
    <property type="evidence" value="ECO:0007669"/>
    <property type="project" value="UniProtKB-KW"/>
</dbReference>
<dbReference type="GO" id="GO:0031380">
    <property type="term" value="C:nuclear RNA-directed RNA polymerase complex"/>
    <property type="evidence" value="ECO:0007669"/>
    <property type="project" value="TreeGrafter"/>
</dbReference>
<dbReference type="InterPro" id="IPR035979">
    <property type="entry name" value="RBD_domain_sf"/>
</dbReference>
<evidence type="ECO:0000256" key="5">
    <source>
        <dbReference type="ARBA" id="ARBA00022884"/>
    </source>
</evidence>
<keyword evidence="3 8" id="KW-0808">Transferase</keyword>
<feature type="region of interest" description="Disordered" evidence="9">
    <location>
        <begin position="1375"/>
        <end position="1402"/>
    </location>
</feature>
<dbReference type="PANTHER" id="PTHR23079:SF55">
    <property type="entry name" value="RNA-DIRECTED RNA POLYMERASE"/>
    <property type="match status" value="1"/>
</dbReference>
<dbReference type="InterPro" id="IPR007855">
    <property type="entry name" value="RDRP"/>
</dbReference>
<dbReference type="Pfam" id="PF26253">
    <property type="entry name" value="RdRP_head"/>
    <property type="match status" value="1"/>
</dbReference>
<evidence type="ECO:0000259" key="10">
    <source>
        <dbReference type="Pfam" id="PF05183"/>
    </source>
</evidence>
<evidence type="ECO:0000256" key="9">
    <source>
        <dbReference type="SAM" id="MobiDB-lite"/>
    </source>
</evidence>
<name>A0AAN7W2H1_9PEZI</name>
<dbReference type="Pfam" id="PF05183">
    <property type="entry name" value="RdRP"/>
    <property type="match status" value="1"/>
</dbReference>
<sequence length="1426" mass="160443">MPPPQSFSDLLRQSDRTTPKSTPTASPKSTPQTSPKRKISPAITPTAKRTVPRQSPTPLPQRPSPARMQPPMFTGWSGVRVRVFGMPEGWGTWDLYEHLRPYGNLARVEIFEKRGGGIREGAVIFRPPPQVTKWLSTGLEIHKNGARQRLDFKYEQLLDRRAPPVLNFAPSNEASTRPHLPGLPELIAMPAVRLDAGVMRSESEMLSLFTAASPIDLIVNTERKWVDIKFSIPTSQLHRDTSHDSRHFKLTCDISNVRSISADSADGGGRILIVEFEMPPMLYRKATDIRATHDRSVPVWNENQAWFRQTGVDFETDSKEPTELRKADPILDVGRWLTYRLLLDATVVSSRAFLDLGRMVMDNNLRKSTDADSAPAKLFTGEPSELWTWAESSSSSATALDAMLGVHLEFGVRFQLEVCLSVNVLHESNINLEFMAKLAALQPARAMKLLEKIADGKKRIFDVMSIFKLLGQVSVSQKKPPQYCALVRGAVITPTTIHYASPVLETSNRVFRKYQKFEDRFLRVKFSDEKYRGRVMNGEDGSQNEVFTRVKRVLQQGIRIADRHYEFLAFGNSQFRENGAYFFAPTGDIDTAYIRDHMGTFTKLRDVDRNIAKYASRLGQAFTTTRGMSIKVHIQKIADVKRNGDTLTDGVGKISPFLAQTIAYELNLPDPTNDYPSVFQFRIGGCKGVLAVDPALKGGAIVCMRPSQEKFPAEYYGLEVCRWSQFTAANLNVQIILVLNARGVDTEVFIRKMKEALSDIEQAMTSEPKAEQQLCRKTDINGMTLVLVDMIKDGFMSMQDPFFMTCLRLWRSWMNKYLKEKARIPVDQGAFVFGCIDETATLRGHFDSDINTDPKLRETTILPEIFLQIKDPSTGQYRVVQEVCSLARNPSLHPGDVRVVRAIDVPALHHLKDCVVLPQTGDRGLASMCSGGDLDGDDYLVMWDKDLLPKEWYHEPMNYEPPAALKSDGPVTVDDITSFFVTHMKNDNVGRIAMAHRFWADSNACPQGVKDDRCIELARLHSMAVDYAKNAVPATFPKALRVKEWPHWAEKQGKKTYKSRKVLGRLYDEVQRVPFLPAWEEPFDARILGAFELTEEMLSDAREIKTLYDEAVRRIMAQHSIQSEFEIWTTFILGHSQDENDYKLAERLGETVAALKQRHQELCYEKAGTMRQERDWIKLAPFVAAMYTVTAEEVSAAAAANKEIQLVAGQHVPARENSFTNMPFMSFPWIFHRELGHIAKRRSPGYGASGFHGGSSLVRSATKKQQQKQKDLEEQDPLPALPEVPEVTIDGGVVHEGYLLDVHYREPAEPLDAREHAGRSNVGSAQRAETSIVPPSDSIDTLQSATRVQSDMSMPEMPMDATMPLEVKSTSAELDLAGNVRPYTDISDRSEHTSEDEEDAEPEEVVLLELDNEPSALDTLTRLGGR</sequence>
<dbReference type="EMBL" id="JAVRQU010000020">
    <property type="protein sequence ID" value="KAK5691940.1"/>
    <property type="molecule type" value="Genomic_DNA"/>
</dbReference>
<protein>
    <recommendedName>
        <fullName evidence="8">RNA-dependent RNA polymerase</fullName>
        <ecNumber evidence="8">2.7.7.48</ecNumber>
    </recommendedName>
</protein>
<feature type="region of interest" description="Disordered" evidence="9">
    <location>
        <begin position="1249"/>
        <end position="1284"/>
    </location>
</feature>
<evidence type="ECO:0000313" key="13">
    <source>
        <dbReference type="Proteomes" id="UP001310594"/>
    </source>
</evidence>
<evidence type="ECO:0000313" key="12">
    <source>
        <dbReference type="EMBL" id="KAK5691940.1"/>
    </source>
</evidence>
<comment type="similarity">
    <text evidence="1 8">Belongs to the RdRP family.</text>
</comment>
<evidence type="ECO:0000256" key="6">
    <source>
        <dbReference type="ARBA" id="ARBA00023158"/>
    </source>
</evidence>
<feature type="region of interest" description="Disordered" evidence="9">
    <location>
        <begin position="1313"/>
        <end position="1338"/>
    </location>
</feature>
<proteinExistence type="inferred from homology"/>
<dbReference type="InterPro" id="IPR058752">
    <property type="entry name" value="RDRP_C_head"/>
</dbReference>
<keyword evidence="5 8" id="KW-0694">RNA-binding</keyword>
<dbReference type="InterPro" id="IPR057596">
    <property type="entry name" value="RDRP_core"/>
</dbReference>
<feature type="region of interest" description="Disordered" evidence="9">
    <location>
        <begin position="1"/>
        <end position="72"/>
    </location>
</feature>
<gene>
    <name evidence="12" type="ORF">LTR97_011111</name>
</gene>
<feature type="compositionally biased region" description="Low complexity" evidence="9">
    <location>
        <begin position="19"/>
        <end position="34"/>
    </location>
</feature>
<dbReference type="GO" id="GO:0030422">
    <property type="term" value="P:siRNA processing"/>
    <property type="evidence" value="ECO:0007669"/>
    <property type="project" value="TreeGrafter"/>
</dbReference>
<dbReference type="PANTHER" id="PTHR23079">
    <property type="entry name" value="RNA-DEPENDENT RNA POLYMERASE"/>
    <property type="match status" value="1"/>
</dbReference>
<dbReference type="GO" id="GO:0003968">
    <property type="term" value="F:RNA-directed RNA polymerase activity"/>
    <property type="evidence" value="ECO:0007669"/>
    <property type="project" value="UniProtKB-KW"/>
</dbReference>
<keyword evidence="2 8" id="KW-0696">RNA-directed RNA polymerase</keyword>
<dbReference type="SUPFAM" id="SSF54928">
    <property type="entry name" value="RNA-binding domain, RBD"/>
    <property type="match status" value="1"/>
</dbReference>
<keyword evidence="6" id="KW-0943">RNA-mediated gene silencing</keyword>
<evidence type="ECO:0000256" key="3">
    <source>
        <dbReference type="ARBA" id="ARBA00022679"/>
    </source>
</evidence>
<evidence type="ECO:0000256" key="8">
    <source>
        <dbReference type="RuleBase" id="RU363098"/>
    </source>
</evidence>
<comment type="catalytic activity">
    <reaction evidence="7 8">
        <text>RNA(n) + a ribonucleoside 5'-triphosphate = RNA(n+1) + diphosphate</text>
        <dbReference type="Rhea" id="RHEA:21248"/>
        <dbReference type="Rhea" id="RHEA-COMP:14527"/>
        <dbReference type="Rhea" id="RHEA-COMP:17342"/>
        <dbReference type="ChEBI" id="CHEBI:33019"/>
        <dbReference type="ChEBI" id="CHEBI:61557"/>
        <dbReference type="ChEBI" id="CHEBI:140395"/>
        <dbReference type="EC" id="2.7.7.48"/>
    </reaction>
</comment>
<evidence type="ECO:0000259" key="11">
    <source>
        <dbReference type="Pfam" id="PF26253"/>
    </source>
</evidence>
<comment type="caution">
    <text evidence="12">The sequence shown here is derived from an EMBL/GenBank/DDBJ whole genome shotgun (WGS) entry which is preliminary data.</text>
</comment>
<organism evidence="12 13">
    <name type="scientific">Elasticomyces elasticus</name>
    <dbReference type="NCBI Taxonomy" id="574655"/>
    <lineage>
        <taxon>Eukaryota</taxon>
        <taxon>Fungi</taxon>
        <taxon>Dikarya</taxon>
        <taxon>Ascomycota</taxon>
        <taxon>Pezizomycotina</taxon>
        <taxon>Dothideomycetes</taxon>
        <taxon>Dothideomycetidae</taxon>
        <taxon>Mycosphaerellales</taxon>
        <taxon>Teratosphaeriaceae</taxon>
        <taxon>Elasticomyces</taxon>
    </lineage>
</organism>
<reference evidence="12" key="1">
    <citation type="submission" date="2023-08" db="EMBL/GenBank/DDBJ databases">
        <title>Black Yeasts Isolated from many extreme environments.</title>
        <authorList>
            <person name="Coleine C."/>
            <person name="Stajich J.E."/>
            <person name="Selbmann L."/>
        </authorList>
    </citation>
    <scope>NUCLEOTIDE SEQUENCE</scope>
    <source>
        <strain evidence="12">CCFEE 5810</strain>
    </source>
</reference>
<evidence type="ECO:0000256" key="7">
    <source>
        <dbReference type="ARBA" id="ARBA00048744"/>
    </source>
</evidence>
<feature type="domain" description="RDRP C-terminal head" evidence="11">
    <location>
        <begin position="1095"/>
        <end position="1241"/>
    </location>
</feature>